<dbReference type="Proteomes" id="UP001376459">
    <property type="component" value="Unassembled WGS sequence"/>
</dbReference>
<reference evidence="1 2" key="1">
    <citation type="submission" date="2024-03" db="EMBL/GenBank/DDBJ databases">
        <title>Novel Streptomyces species of biotechnological and ecological value are a feature of Machair soil.</title>
        <authorList>
            <person name="Prole J.R."/>
            <person name="Goodfellow M."/>
            <person name="Allenby N."/>
            <person name="Ward A.C."/>
        </authorList>
    </citation>
    <scope>NUCLEOTIDE SEQUENCE [LARGE SCALE GENOMIC DNA]</scope>
    <source>
        <strain evidence="1 2">MS1.AVA.1</strain>
    </source>
</reference>
<organism evidence="1 2">
    <name type="scientific">Streptomyces machairae</name>
    <dbReference type="NCBI Taxonomy" id="3134109"/>
    <lineage>
        <taxon>Bacteria</taxon>
        <taxon>Bacillati</taxon>
        <taxon>Actinomycetota</taxon>
        <taxon>Actinomycetes</taxon>
        <taxon>Kitasatosporales</taxon>
        <taxon>Streptomycetaceae</taxon>
        <taxon>Streptomyces</taxon>
    </lineage>
</organism>
<evidence type="ECO:0000313" key="2">
    <source>
        <dbReference type="Proteomes" id="UP001376459"/>
    </source>
</evidence>
<comment type="caution">
    <text evidence="1">The sequence shown here is derived from an EMBL/GenBank/DDBJ whole genome shotgun (WGS) entry which is preliminary data.</text>
</comment>
<name>A0ABU8UF88_9ACTN</name>
<gene>
    <name evidence="1" type="ORF">WKI71_00470</name>
</gene>
<proteinExistence type="predicted"/>
<protein>
    <submittedName>
        <fullName evidence="1">Uncharacterized protein</fullName>
    </submittedName>
</protein>
<accession>A0ABU8UF88</accession>
<sequence length="75" mass="8365">MRGACAYGAARRRCPRSTRCPLSAALLLIRSRYLAIQQLGPHDVGYEMLLALRRAAIHSFTLDTRRDGAFEDSLS</sequence>
<evidence type="ECO:0000313" key="1">
    <source>
        <dbReference type="EMBL" id="MEJ8667577.1"/>
    </source>
</evidence>
<keyword evidence="2" id="KW-1185">Reference proteome</keyword>
<dbReference type="EMBL" id="JBBKAK010000001">
    <property type="protein sequence ID" value="MEJ8667577.1"/>
    <property type="molecule type" value="Genomic_DNA"/>
</dbReference>